<organism evidence="9 10">
    <name type="scientific">Naasia aerilata</name>
    <dbReference type="NCBI Taxonomy" id="1162966"/>
    <lineage>
        <taxon>Bacteria</taxon>
        <taxon>Bacillati</taxon>
        <taxon>Actinomycetota</taxon>
        <taxon>Actinomycetes</taxon>
        <taxon>Micrococcales</taxon>
        <taxon>Microbacteriaceae</taxon>
        <taxon>Naasia</taxon>
    </lineage>
</organism>
<dbReference type="PANTHER" id="PTHR34296">
    <property type="entry name" value="TRANSCRIPTIONAL ACTIVATOR PROTEIN MED"/>
    <property type="match status" value="1"/>
</dbReference>
<keyword evidence="5" id="KW-0472">Membrane</keyword>
<dbReference type="InterPro" id="IPR050957">
    <property type="entry name" value="BMP_lipoprotein"/>
</dbReference>
<evidence type="ECO:0000259" key="8">
    <source>
        <dbReference type="Pfam" id="PF02608"/>
    </source>
</evidence>
<proteinExistence type="inferred from homology"/>
<dbReference type="CDD" id="cd06354">
    <property type="entry name" value="PBP1_PrnA-like"/>
    <property type="match status" value="1"/>
</dbReference>
<dbReference type="InterPro" id="IPR028082">
    <property type="entry name" value="Peripla_BP_I"/>
</dbReference>
<comment type="subcellular location">
    <subcellularLocation>
        <location evidence="1">Cell membrane</location>
        <topology evidence="1">Lipid-anchor</topology>
    </subcellularLocation>
</comment>
<accession>A0ABM8GC66</accession>
<dbReference type="PROSITE" id="PS51257">
    <property type="entry name" value="PROKAR_LIPOPROTEIN"/>
    <property type="match status" value="1"/>
</dbReference>
<keyword evidence="4 7" id="KW-0732">Signal</keyword>
<dbReference type="Pfam" id="PF02608">
    <property type="entry name" value="Bmp"/>
    <property type="match status" value="1"/>
</dbReference>
<evidence type="ECO:0000313" key="9">
    <source>
        <dbReference type="EMBL" id="BDZ45845.1"/>
    </source>
</evidence>
<dbReference type="InterPro" id="IPR003760">
    <property type="entry name" value="PnrA-like"/>
</dbReference>
<dbReference type="PANTHER" id="PTHR34296:SF2">
    <property type="entry name" value="ABC TRANSPORTER GUANOSINE-BINDING PROTEIN NUPN"/>
    <property type="match status" value="1"/>
</dbReference>
<feature type="domain" description="ABC transporter substrate-binding protein PnrA-like" evidence="8">
    <location>
        <begin position="50"/>
        <end position="365"/>
    </location>
</feature>
<evidence type="ECO:0000256" key="7">
    <source>
        <dbReference type="SAM" id="SignalP"/>
    </source>
</evidence>
<dbReference type="SUPFAM" id="SSF53822">
    <property type="entry name" value="Periplasmic binding protein-like I"/>
    <property type="match status" value="1"/>
</dbReference>
<protein>
    <submittedName>
        <fullName evidence="9">BMP family ABC transporter substrate-binding protein</fullName>
    </submittedName>
</protein>
<evidence type="ECO:0000256" key="2">
    <source>
        <dbReference type="ARBA" id="ARBA00008610"/>
    </source>
</evidence>
<name>A0ABM8GC66_9MICO</name>
<dbReference type="EMBL" id="AP027731">
    <property type="protein sequence ID" value="BDZ45845.1"/>
    <property type="molecule type" value="Genomic_DNA"/>
</dbReference>
<keyword evidence="6" id="KW-0449">Lipoprotein</keyword>
<evidence type="ECO:0000256" key="3">
    <source>
        <dbReference type="ARBA" id="ARBA00022475"/>
    </source>
</evidence>
<keyword evidence="3" id="KW-1003">Cell membrane</keyword>
<evidence type="ECO:0000313" key="10">
    <source>
        <dbReference type="Proteomes" id="UP001321498"/>
    </source>
</evidence>
<feature type="chain" id="PRO_5045276550" evidence="7">
    <location>
        <begin position="29"/>
        <end position="370"/>
    </location>
</feature>
<comment type="similarity">
    <text evidence="2">Belongs to the BMP lipoprotein family.</text>
</comment>
<evidence type="ECO:0000256" key="5">
    <source>
        <dbReference type="ARBA" id="ARBA00023136"/>
    </source>
</evidence>
<gene>
    <name evidence="9" type="ORF">GCM10025866_17540</name>
</gene>
<evidence type="ECO:0000256" key="1">
    <source>
        <dbReference type="ARBA" id="ARBA00004193"/>
    </source>
</evidence>
<reference evidence="10" key="1">
    <citation type="journal article" date="2019" name="Int. J. Syst. Evol. Microbiol.">
        <title>The Global Catalogue of Microorganisms (GCM) 10K type strain sequencing project: providing services to taxonomists for standard genome sequencing and annotation.</title>
        <authorList>
            <consortium name="The Broad Institute Genomics Platform"/>
            <consortium name="The Broad Institute Genome Sequencing Center for Infectious Disease"/>
            <person name="Wu L."/>
            <person name="Ma J."/>
        </authorList>
    </citation>
    <scope>NUCLEOTIDE SEQUENCE [LARGE SCALE GENOMIC DNA]</scope>
    <source>
        <strain evidence="10">NBRC 108725</strain>
    </source>
</reference>
<dbReference type="Gene3D" id="3.40.50.2300">
    <property type="match status" value="2"/>
</dbReference>
<feature type="signal peptide" evidence="7">
    <location>
        <begin position="1"/>
        <end position="28"/>
    </location>
</feature>
<keyword evidence="10" id="KW-1185">Reference proteome</keyword>
<evidence type="ECO:0000256" key="4">
    <source>
        <dbReference type="ARBA" id="ARBA00022729"/>
    </source>
</evidence>
<sequence length="370" mass="38072">MIITPRRGLAAFASVGAAALLLAGCAPAPSSSGSSTAAGGSDSGTDVVPCMVSDTGGFDDHSFNQLGAEGLEDGAKAIGAKATKVQSDTDADYAPNIDNLLSQGCTLIFTVGFNLSAATVEAAQANSDVDFAIIDDAADNDFDGKTDADNIKPILFDTSQAAFLAGYAAASYSKTGIVGTYGGMNFPTVSIFMDGFAQGVAYFNTQKGKSVQVLGWDSAKQDGTFIGGFEAGTDSLQAAQNLIDQGADVILPVGGPIYQSAAQAIKDSGKDIALIGCDADLYESDPKYKDIYLTSILKGMRVGTADVIEQAADSGFDTTPYLGTLENEGVGIAPFHDFESKVPSELQGELDDIQSQIVSGDLQVKSYLAS</sequence>
<evidence type="ECO:0000256" key="6">
    <source>
        <dbReference type="ARBA" id="ARBA00023288"/>
    </source>
</evidence>
<dbReference type="Proteomes" id="UP001321498">
    <property type="component" value="Chromosome"/>
</dbReference>